<feature type="signal peptide" evidence="2">
    <location>
        <begin position="1"/>
        <end position="22"/>
    </location>
</feature>
<keyword evidence="1 4" id="KW-0378">Hydrolase</keyword>
<dbReference type="InParanoid" id="S0ET71"/>
<dbReference type="InterPro" id="IPR039329">
    <property type="entry name" value="SIAE"/>
</dbReference>
<dbReference type="HOGENOM" id="CLU_015150_0_0_0"/>
<proteinExistence type="predicted"/>
<dbReference type="PANTHER" id="PTHR22901:SF0">
    <property type="entry name" value="SIALATE O-ACETYLESTERASE"/>
    <property type="match status" value="1"/>
</dbReference>
<feature type="domain" description="Sialate O-acetylesterase" evidence="3">
    <location>
        <begin position="118"/>
        <end position="386"/>
    </location>
</feature>
<dbReference type="SUPFAM" id="SSF52266">
    <property type="entry name" value="SGNH hydrolase"/>
    <property type="match status" value="1"/>
</dbReference>
<protein>
    <submittedName>
        <fullName evidence="4">Putative sialate O-acetylesterase</fullName>
        <ecNumber evidence="4">3.1.1.53</ecNumber>
    </submittedName>
</protein>
<keyword evidence="2" id="KW-0732">Signal</keyword>
<keyword evidence="5" id="KW-1185">Reference proteome</keyword>
<organism evidence="4 5">
    <name type="scientific">Chthonomonas calidirosea (strain DSM 23976 / ICMP 18418 / T49)</name>
    <dbReference type="NCBI Taxonomy" id="1303518"/>
    <lineage>
        <taxon>Bacteria</taxon>
        <taxon>Bacillati</taxon>
        <taxon>Armatimonadota</taxon>
        <taxon>Chthonomonadia</taxon>
        <taxon>Chthonomonadales</taxon>
        <taxon>Chthonomonadaceae</taxon>
        <taxon>Chthonomonas</taxon>
    </lineage>
</organism>
<dbReference type="InterPro" id="IPR005181">
    <property type="entry name" value="SASA"/>
</dbReference>
<dbReference type="Gene3D" id="3.40.50.1110">
    <property type="entry name" value="SGNH hydrolase"/>
    <property type="match status" value="1"/>
</dbReference>
<dbReference type="GO" id="GO:0001681">
    <property type="term" value="F:sialate O-acetylesterase activity"/>
    <property type="evidence" value="ECO:0007669"/>
    <property type="project" value="UniProtKB-EC"/>
</dbReference>
<evidence type="ECO:0000256" key="2">
    <source>
        <dbReference type="SAM" id="SignalP"/>
    </source>
</evidence>
<evidence type="ECO:0000313" key="4">
    <source>
        <dbReference type="EMBL" id="CCW34636.1"/>
    </source>
</evidence>
<feature type="chain" id="PRO_5004486278" evidence="2">
    <location>
        <begin position="23"/>
        <end position="506"/>
    </location>
</feature>
<sequence>MKATLSLLVVLLLCFALRPVSAQSNAGNADLPLVSRIFSSNMVLQRERRDPIWGWTTPNANVTVSVTGPYFQEHLVVTADDKGAWQTRIGPLPVGGPYQITVTGPDNQKEQFDNVLSGDVWLCSGQSNMQFGIANGLNAQQEIANANYPQIRLFSVQLYSVPTPMACLNPPQPNLVNQWVECNPQNVATGGWGGFSAVAYFFGRALYQALGVPIGLIHSSWGGTPAEAWISARSISQIADLQDALRKVENDPNAKPNSFGIMPSAPTVLYNGMIAPLVPYAIRGVIWYQGESNVGRAYQYRTLLAALIRDWRSAWNEGNFPFLIVQLPNFGPQKPDPTESAWAELRESQYIVASTVPNTGIVCTIDIGDANDIHPKDKQDVGKRLALYALAKVYGQKVTYSGPTFRSMKVEGHTVRIFFDHTDGGLVAKGGKLTGFAIAGSDKQWHWADAQIDGNSVVLSSPDVPNPVAVRYAWADNPECNLYNGAGLPAFPFRTDDWTEITRNNH</sequence>
<dbReference type="Pfam" id="PF03629">
    <property type="entry name" value="SASA"/>
    <property type="match status" value="1"/>
</dbReference>
<dbReference type="InterPro" id="IPR036514">
    <property type="entry name" value="SGNH_hydro_sf"/>
</dbReference>
<dbReference type="KEGG" id="ccz:CCALI_00811"/>
<evidence type="ECO:0000259" key="3">
    <source>
        <dbReference type="Pfam" id="PF03629"/>
    </source>
</evidence>
<accession>S0ET71</accession>
<gene>
    <name evidence="4" type="ORF">CCALI_00811</name>
</gene>
<reference evidence="5" key="1">
    <citation type="submission" date="2013-03" db="EMBL/GenBank/DDBJ databases">
        <title>Genome sequence of Chthonomonas calidirosea, the first sequenced genome from the Armatimonadetes phylum (formally candidate division OP10).</title>
        <authorList>
            <person name="Lee K.C.Y."/>
            <person name="Morgan X.C."/>
            <person name="Dunfield P.F."/>
            <person name="Tamas I."/>
            <person name="Houghton K.M."/>
            <person name="Vyssotski M."/>
            <person name="Ryan J.L.J."/>
            <person name="Lagutin K."/>
            <person name="McDonald I.R."/>
            <person name="Stott M.B."/>
        </authorList>
    </citation>
    <scope>NUCLEOTIDE SEQUENCE [LARGE SCALE GENOMIC DNA]</scope>
    <source>
        <strain evidence="5">DSM 23976 / ICMP 18418 / T49</strain>
    </source>
</reference>
<dbReference type="EMBL" id="HF951689">
    <property type="protein sequence ID" value="CCW34636.1"/>
    <property type="molecule type" value="Genomic_DNA"/>
</dbReference>
<dbReference type="GO" id="GO:0005975">
    <property type="term" value="P:carbohydrate metabolic process"/>
    <property type="evidence" value="ECO:0007669"/>
    <property type="project" value="TreeGrafter"/>
</dbReference>
<dbReference type="eggNOG" id="COG3250">
    <property type="taxonomic scope" value="Bacteria"/>
</dbReference>
<dbReference type="PANTHER" id="PTHR22901">
    <property type="entry name" value="SIALATE O-ACETYLESTERASE"/>
    <property type="match status" value="1"/>
</dbReference>
<dbReference type="OrthoDB" id="9816001at2"/>
<name>S0ET71_CHTCT</name>
<evidence type="ECO:0000313" key="5">
    <source>
        <dbReference type="Proteomes" id="UP000014227"/>
    </source>
</evidence>
<dbReference type="PATRIC" id="fig|1303518.3.peg.821"/>
<dbReference type="Proteomes" id="UP000014227">
    <property type="component" value="Chromosome I"/>
</dbReference>
<dbReference type="RefSeq" id="WP_016482194.1">
    <property type="nucleotide sequence ID" value="NC_021487.1"/>
</dbReference>
<evidence type="ECO:0000256" key="1">
    <source>
        <dbReference type="ARBA" id="ARBA00022801"/>
    </source>
</evidence>
<dbReference type="AlphaFoldDB" id="S0ET71"/>
<dbReference type="EC" id="3.1.1.53" evidence="4"/>
<dbReference type="STRING" id="454171.CP488_00341"/>